<dbReference type="PROSITE" id="PS50090">
    <property type="entry name" value="MYB_LIKE"/>
    <property type="match status" value="1"/>
</dbReference>
<proteinExistence type="predicted"/>
<keyword evidence="4" id="KW-1185">Reference proteome</keyword>
<protein>
    <recommendedName>
        <fullName evidence="2">Myb-like domain-containing protein</fullName>
    </recommendedName>
</protein>
<feature type="region of interest" description="Disordered" evidence="1">
    <location>
        <begin position="33"/>
        <end position="52"/>
    </location>
</feature>
<evidence type="ECO:0000313" key="3">
    <source>
        <dbReference type="EMBL" id="PKA50825.1"/>
    </source>
</evidence>
<sequence>MEEAQANIVQALPAAVSIEDTMNHQWKRKIRSLQSKENQSLSTSPAISTSRCTRSQAAPEWTVQETLTLLGEIAAVDEKWLKVLSSYQRWKMISDNCTAMEVVRSSNQCKRKWETLLDDYRKIRKWNSRSGVDSYWSIPEEKRKKFGLPAAYEKEVFDAMDAVIQIEEDQVEPKTSDSDQLVDVALSEMPIADADSGPEVERLSSSPKRLEKALAMTTKLQQNAELVHSILRGELQDPAGPGSLKLDFAKPSAAETDFARRQAAELIKALGDLSDTLDQFAGIVNTGAGEVIVPVDP</sequence>
<dbReference type="PANTHER" id="PTHR33492">
    <property type="entry name" value="OSJNBA0043A12.37 PROTEIN-RELATED"/>
    <property type="match status" value="1"/>
</dbReference>
<gene>
    <name evidence="3" type="ORF">AXF42_Ash007480</name>
</gene>
<dbReference type="InterPro" id="IPR001005">
    <property type="entry name" value="SANT/Myb"/>
</dbReference>
<dbReference type="PANTHER" id="PTHR33492:SF4">
    <property type="entry name" value="OS02G0174300 PROTEIN"/>
    <property type="match status" value="1"/>
</dbReference>
<accession>A0A2I0A5K7</accession>
<dbReference type="STRING" id="1088818.A0A2I0A5K7"/>
<reference evidence="3 4" key="1">
    <citation type="journal article" date="2017" name="Nature">
        <title>The Apostasia genome and the evolution of orchids.</title>
        <authorList>
            <person name="Zhang G.Q."/>
            <person name="Liu K.W."/>
            <person name="Li Z."/>
            <person name="Lohaus R."/>
            <person name="Hsiao Y.Y."/>
            <person name="Niu S.C."/>
            <person name="Wang J.Y."/>
            <person name="Lin Y.C."/>
            <person name="Xu Q."/>
            <person name="Chen L.J."/>
            <person name="Yoshida K."/>
            <person name="Fujiwara S."/>
            <person name="Wang Z.W."/>
            <person name="Zhang Y.Q."/>
            <person name="Mitsuda N."/>
            <person name="Wang M."/>
            <person name="Liu G.H."/>
            <person name="Pecoraro L."/>
            <person name="Huang H.X."/>
            <person name="Xiao X.J."/>
            <person name="Lin M."/>
            <person name="Wu X.Y."/>
            <person name="Wu W.L."/>
            <person name="Chen Y.Y."/>
            <person name="Chang S.B."/>
            <person name="Sakamoto S."/>
            <person name="Ohme-Takagi M."/>
            <person name="Yagi M."/>
            <person name="Zeng S.J."/>
            <person name="Shen C.Y."/>
            <person name="Yeh C.M."/>
            <person name="Luo Y.B."/>
            <person name="Tsai W.C."/>
            <person name="Van de Peer Y."/>
            <person name="Liu Z.J."/>
        </authorList>
    </citation>
    <scope>NUCLEOTIDE SEQUENCE [LARGE SCALE GENOMIC DNA]</scope>
    <source>
        <strain evidence="4">cv. Shenzhen</strain>
        <tissue evidence="3">Stem</tissue>
    </source>
</reference>
<dbReference type="AlphaFoldDB" id="A0A2I0A5K7"/>
<dbReference type="OrthoDB" id="1927263at2759"/>
<feature type="domain" description="Myb-like" evidence="2">
    <location>
        <begin position="61"/>
        <end position="117"/>
    </location>
</feature>
<evidence type="ECO:0000313" key="4">
    <source>
        <dbReference type="Proteomes" id="UP000236161"/>
    </source>
</evidence>
<dbReference type="Gene3D" id="1.10.10.60">
    <property type="entry name" value="Homeodomain-like"/>
    <property type="match status" value="1"/>
</dbReference>
<dbReference type="EMBL" id="KZ452015">
    <property type="protein sequence ID" value="PKA50825.1"/>
    <property type="molecule type" value="Genomic_DNA"/>
</dbReference>
<dbReference type="Pfam" id="PF13837">
    <property type="entry name" value="Myb_DNA-bind_4"/>
    <property type="match status" value="1"/>
</dbReference>
<evidence type="ECO:0000259" key="2">
    <source>
        <dbReference type="PROSITE" id="PS50090"/>
    </source>
</evidence>
<dbReference type="Proteomes" id="UP000236161">
    <property type="component" value="Unassembled WGS sequence"/>
</dbReference>
<evidence type="ECO:0000256" key="1">
    <source>
        <dbReference type="SAM" id="MobiDB-lite"/>
    </source>
</evidence>
<name>A0A2I0A5K7_9ASPA</name>
<organism evidence="3 4">
    <name type="scientific">Apostasia shenzhenica</name>
    <dbReference type="NCBI Taxonomy" id="1088818"/>
    <lineage>
        <taxon>Eukaryota</taxon>
        <taxon>Viridiplantae</taxon>
        <taxon>Streptophyta</taxon>
        <taxon>Embryophyta</taxon>
        <taxon>Tracheophyta</taxon>
        <taxon>Spermatophyta</taxon>
        <taxon>Magnoliopsida</taxon>
        <taxon>Liliopsida</taxon>
        <taxon>Asparagales</taxon>
        <taxon>Orchidaceae</taxon>
        <taxon>Apostasioideae</taxon>
        <taxon>Apostasia</taxon>
    </lineage>
</organism>
<dbReference type="InterPro" id="IPR044822">
    <property type="entry name" value="Myb_DNA-bind_4"/>
</dbReference>